<dbReference type="GO" id="GO:0015976">
    <property type="term" value="P:carbon utilization"/>
    <property type="evidence" value="ECO:0007669"/>
    <property type="project" value="InterPro"/>
</dbReference>
<feature type="binding site" evidence="9">
    <location>
        <position position="45"/>
    </location>
    <ligand>
        <name>Zn(2+)</name>
        <dbReference type="ChEBI" id="CHEBI:29105"/>
    </ligand>
</feature>
<keyword evidence="5 10" id="KW-0456">Lyase</keyword>
<keyword evidence="3 9" id="KW-0479">Metal-binding</keyword>
<dbReference type="SUPFAM" id="SSF53056">
    <property type="entry name" value="beta-carbonic anhydrase, cab"/>
    <property type="match status" value="1"/>
</dbReference>
<dbReference type="GO" id="GO:0008270">
    <property type="term" value="F:zinc ion binding"/>
    <property type="evidence" value="ECO:0007669"/>
    <property type="project" value="InterPro"/>
</dbReference>
<keyword evidence="4 9" id="KW-0862">Zinc</keyword>
<dbReference type="GO" id="GO:0034599">
    <property type="term" value="P:cellular response to oxidative stress"/>
    <property type="evidence" value="ECO:0007669"/>
    <property type="project" value="TreeGrafter"/>
</dbReference>
<dbReference type="EMBL" id="FLUL01000001">
    <property type="protein sequence ID" value="SBV92621.1"/>
    <property type="molecule type" value="Genomic_DNA"/>
</dbReference>
<proteinExistence type="inferred from homology"/>
<dbReference type="InterPro" id="IPR001765">
    <property type="entry name" value="Carbonic_anhydrase"/>
</dbReference>
<evidence type="ECO:0000256" key="5">
    <source>
        <dbReference type="ARBA" id="ARBA00023239"/>
    </source>
</evidence>
<evidence type="ECO:0000256" key="6">
    <source>
        <dbReference type="ARBA" id="ARBA00039351"/>
    </source>
</evidence>
<dbReference type="SMART" id="SM00947">
    <property type="entry name" value="Pro_CA"/>
    <property type="match status" value="1"/>
</dbReference>
<evidence type="ECO:0000256" key="7">
    <source>
        <dbReference type="ARBA" id="ARBA00048348"/>
    </source>
</evidence>
<dbReference type="GO" id="GO:0004089">
    <property type="term" value="F:carbonate dehydratase activity"/>
    <property type="evidence" value="ECO:0007669"/>
    <property type="project" value="UniProtKB-EC"/>
</dbReference>
<comment type="similarity">
    <text evidence="1">Belongs to the beta-class carbonic anhydrase family.</text>
</comment>
<dbReference type="EC" id="4.2.1.1" evidence="2"/>
<accession>A0A212IZL6</accession>
<dbReference type="RefSeq" id="WP_296946616.1">
    <property type="nucleotide sequence ID" value="NZ_LT599021.1"/>
</dbReference>
<feature type="binding site" evidence="9">
    <location>
        <position position="47"/>
    </location>
    <ligand>
        <name>Zn(2+)</name>
        <dbReference type="ChEBI" id="CHEBI:29105"/>
    </ligand>
</feature>
<dbReference type="PANTHER" id="PTHR11002">
    <property type="entry name" value="CARBONIC ANHYDRASE"/>
    <property type="match status" value="1"/>
</dbReference>
<evidence type="ECO:0000256" key="4">
    <source>
        <dbReference type="ARBA" id="ARBA00022833"/>
    </source>
</evidence>
<dbReference type="GO" id="GO:0005737">
    <property type="term" value="C:cytoplasm"/>
    <property type="evidence" value="ECO:0007669"/>
    <property type="project" value="TreeGrafter"/>
</dbReference>
<evidence type="ECO:0000256" key="1">
    <source>
        <dbReference type="ARBA" id="ARBA00006217"/>
    </source>
</evidence>
<evidence type="ECO:0000256" key="3">
    <source>
        <dbReference type="ARBA" id="ARBA00022723"/>
    </source>
</evidence>
<evidence type="ECO:0000256" key="9">
    <source>
        <dbReference type="PIRSR" id="PIRSR601765-1"/>
    </source>
</evidence>
<dbReference type="CDD" id="cd00883">
    <property type="entry name" value="beta_CA_cladeA"/>
    <property type="match status" value="1"/>
</dbReference>
<name>A0A212IZL6_9BACT</name>
<organism evidence="10">
    <name type="scientific">uncultured Dysgonomonas sp</name>
    <dbReference type="NCBI Taxonomy" id="206096"/>
    <lineage>
        <taxon>Bacteria</taxon>
        <taxon>Pseudomonadati</taxon>
        <taxon>Bacteroidota</taxon>
        <taxon>Bacteroidia</taxon>
        <taxon>Bacteroidales</taxon>
        <taxon>Dysgonomonadaceae</taxon>
        <taxon>Dysgonomonas</taxon>
        <taxon>environmental samples</taxon>
    </lineage>
</organism>
<evidence type="ECO:0000256" key="8">
    <source>
        <dbReference type="ARBA" id="ARBA00082533"/>
    </source>
</evidence>
<protein>
    <recommendedName>
        <fullName evidence="6">Carbonic anhydrase 2</fullName>
        <ecNumber evidence="2">4.2.1.1</ecNumber>
    </recommendedName>
    <alternativeName>
        <fullName evidence="8">Carbonate dehydratase 2</fullName>
    </alternativeName>
</protein>
<dbReference type="Gene3D" id="3.40.1050.10">
    <property type="entry name" value="Carbonic anhydrase"/>
    <property type="match status" value="1"/>
</dbReference>
<sequence>MSDQEKYNRIFEANNKWIEKNKIDNPGLFKLLAADQHPDFLYIGCSDSRVHPNQVMGLKPGEVFIHRNIANMVIATDLSALSVINYGVEYLKVKFIIVCGHYGCGGIEAAMKKSDYGILNPWLRSIRDVYHLHKEELATIDDIGARHRRLVELNTYEQCRNIIKMGEVQKSYYEKGYPKVAGWVFDIKDAQLHDLFFDMNGELDKIKEIYDITGNTED</sequence>
<feature type="binding site" evidence="9">
    <location>
        <position position="104"/>
    </location>
    <ligand>
        <name>Zn(2+)</name>
        <dbReference type="ChEBI" id="CHEBI:29105"/>
    </ligand>
</feature>
<comment type="catalytic activity">
    <reaction evidence="7">
        <text>hydrogencarbonate + H(+) = CO2 + H2O</text>
        <dbReference type="Rhea" id="RHEA:10748"/>
        <dbReference type="ChEBI" id="CHEBI:15377"/>
        <dbReference type="ChEBI" id="CHEBI:15378"/>
        <dbReference type="ChEBI" id="CHEBI:16526"/>
        <dbReference type="ChEBI" id="CHEBI:17544"/>
        <dbReference type="EC" id="4.2.1.1"/>
    </reaction>
</comment>
<dbReference type="InterPro" id="IPR036874">
    <property type="entry name" value="Carbonic_anhydrase_sf"/>
</dbReference>
<feature type="binding site" evidence="9">
    <location>
        <position position="101"/>
    </location>
    <ligand>
        <name>Zn(2+)</name>
        <dbReference type="ChEBI" id="CHEBI:29105"/>
    </ligand>
</feature>
<dbReference type="Pfam" id="PF00484">
    <property type="entry name" value="Pro_CA"/>
    <property type="match status" value="1"/>
</dbReference>
<reference evidence="10" key="1">
    <citation type="submission" date="2016-04" db="EMBL/GenBank/DDBJ databases">
        <authorList>
            <person name="Evans L.H."/>
            <person name="Alamgir A."/>
            <person name="Owens N."/>
            <person name="Weber N.D."/>
            <person name="Virtaneva K."/>
            <person name="Barbian K."/>
            <person name="Babar A."/>
            <person name="Rosenke K."/>
        </authorList>
    </citation>
    <scope>NUCLEOTIDE SEQUENCE</scope>
    <source>
        <strain evidence="10">86-2</strain>
    </source>
</reference>
<gene>
    <name evidence="10" type="primary">can</name>
    <name evidence="10" type="ORF">KL86DYS2_10395</name>
</gene>
<dbReference type="FunFam" id="3.40.1050.10:FF:000001">
    <property type="entry name" value="Carbonic anhydrase"/>
    <property type="match status" value="1"/>
</dbReference>
<dbReference type="PROSITE" id="PS00704">
    <property type="entry name" value="PROK_CO2_ANHYDRASE_1"/>
    <property type="match status" value="1"/>
</dbReference>
<dbReference type="InterPro" id="IPR015892">
    <property type="entry name" value="Carbonic_anhydrase_CS"/>
</dbReference>
<dbReference type="AlphaFoldDB" id="A0A212IZL6"/>
<dbReference type="PANTHER" id="PTHR11002:SF51">
    <property type="entry name" value="CARBONIC ANHYDRASE"/>
    <property type="match status" value="1"/>
</dbReference>
<comment type="cofactor">
    <cofactor evidence="9">
        <name>Zn(2+)</name>
        <dbReference type="ChEBI" id="CHEBI:29105"/>
    </cofactor>
    <text evidence="9">Binds 1 zinc ion per subunit.</text>
</comment>
<dbReference type="GO" id="GO:0071244">
    <property type="term" value="P:cellular response to carbon dioxide"/>
    <property type="evidence" value="ECO:0007669"/>
    <property type="project" value="TreeGrafter"/>
</dbReference>
<evidence type="ECO:0000256" key="2">
    <source>
        <dbReference type="ARBA" id="ARBA00012925"/>
    </source>
</evidence>
<evidence type="ECO:0000313" key="10">
    <source>
        <dbReference type="EMBL" id="SBV92621.1"/>
    </source>
</evidence>